<name>A0A1G8HTB4_9VIBR</name>
<dbReference type="OrthoDB" id="7284229at2"/>
<dbReference type="EMBL" id="FNDD01000063">
    <property type="protein sequence ID" value="SDI09903.1"/>
    <property type="molecule type" value="Genomic_DNA"/>
</dbReference>
<dbReference type="RefSeq" id="WP_093279545.1">
    <property type="nucleotide sequence ID" value="NZ_FNDD01000063.1"/>
</dbReference>
<evidence type="ECO:0000313" key="2">
    <source>
        <dbReference type="Proteomes" id="UP000198854"/>
    </source>
</evidence>
<dbReference type="STRING" id="861298.SAMN04488136_1633"/>
<dbReference type="Proteomes" id="UP000198854">
    <property type="component" value="Unassembled WGS sequence"/>
</dbReference>
<reference evidence="1 2" key="1">
    <citation type="submission" date="2016-10" db="EMBL/GenBank/DDBJ databases">
        <authorList>
            <person name="de Groot N.N."/>
        </authorList>
    </citation>
    <scope>NUCLEOTIDE SEQUENCE [LARGE SCALE GENOMIC DNA]</scope>
    <source>
        <strain evidence="1 2">CGMCC 1.10228</strain>
    </source>
</reference>
<gene>
    <name evidence="1" type="ORF">SAMN04488136_1633</name>
</gene>
<sequence>MKLKYNVLWFDDRPKNVSSAQEHIKIKLARMGFELCLDCRQDVGSETTIKKLFQNNDYDLLVVDYKLKESDKDGSDLIKVIRRYCTATDIVFYSSETPAKLRSKISVDGVYCYNRNDLPANLTYIIESRLRKVLDLNQMRGLYLAAVADFDHIIDNLFHRLLDKVDKEKYINEIIDTTSSYHENSLNKIKNLGSNKEIYEYSSLLSSQPKIQVLIKILNDIDDERLYPYINLLSDYPQSILVPRNQLAHAMEKSCIQGKYVLKNSKKETEFNFDDFLNLRHKILDYRETFDRIELYTRE</sequence>
<organism evidence="1 2">
    <name type="scientific">Vibrio xiamenensis</name>
    <dbReference type="NCBI Taxonomy" id="861298"/>
    <lineage>
        <taxon>Bacteria</taxon>
        <taxon>Pseudomonadati</taxon>
        <taxon>Pseudomonadota</taxon>
        <taxon>Gammaproteobacteria</taxon>
        <taxon>Vibrionales</taxon>
        <taxon>Vibrionaceae</taxon>
        <taxon>Vibrio</taxon>
    </lineage>
</organism>
<keyword evidence="2" id="KW-1185">Reference proteome</keyword>
<proteinExistence type="predicted"/>
<evidence type="ECO:0008006" key="3">
    <source>
        <dbReference type="Google" id="ProtNLM"/>
    </source>
</evidence>
<dbReference type="Gene3D" id="3.40.50.2300">
    <property type="match status" value="1"/>
</dbReference>
<dbReference type="AlphaFoldDB" id="A0A1G8HTB4"/>
<accession>A0A1G8HTB4</accession>
<evidence type="ECO:0000313" key="1">
    <source>
        <dbReference type="EMBL" id="SDI09903.1"/>
    </source>
</evidence>
<protein>
    <recommendedName>
        <fullName evidence="3">Response regulator receiver domain-containing protein</fullName>
    </recommendedName>
</protein>